<dbReference type="Proteomes" id="UP000008744">
    <property type="component" value="Unassembled WGS sequence"/>
</dbReference>
<organism evidence="3">
    <name type="scientific">Drosophila persimilis</name>
    <name type="common">Fruit fly</name>
    <dbReference type="NCBI Taxonomy" id="7234"/>
    <lineage>
        <taxon>Eukaryota</taxon>
        <taxon>Metazoa</taxon>
        <taxon>Ecdysozoa</taxon>
        <taxon>Arthropoda</taxon>
        <taxon>Hexapoda</taxon>
        <taxon>Insecta</taxon>
        <taxon>Pterygota</taxon>
        <taxon>Neoptera</taxon>
        <taxon>Endopterygota</taxon>
        <taxon>Diptera</taxon>
        <taxon>Brachycera</taxon>
        <taxon>Muscomorpha</taxon>
        <taxon>Ephydroidea</taxon>
        <taxon>Drosophilidae</taxon>
        <taxon>Drosophila</taxon>
        <taxon>Sophophora</taxon>
    </lineage>
</organism>
<evidence type="ECO:0000256" key="1">
    <source>
        <dbReference type="SAM" id="MobiDB-lite"/>
    </source>
</evidence>
<protein>
    <submittedName>
        <fullName evidence="2">GL10720</fullName>
    </submittedName>
</protein>
<dbReference type="PhylomeDB" id="B4GAD6"/>
<dbReference type="HOGENOM" id="CLU_1050776_0_0_1"/>
<dbReference type="AlphaFoldDB" id="B4GAD6"/>
<accession>B4GAD6</accession>
<evidence type="ECO:0000313" key="3">
    <source>
        <dbReference type="Proteomes" id="UP000008744"/>
    </source>
</evidence>
<sequence>MAKKPISSRSSKHNRQISGKRSMKNADYDGGTSSGCPFDLNRASYYICQLQDEDEENQYLIIVPEAKYRRMSVNRTCPGQELAKRKPCTPRQCSGFDTLSWASPKPAHQSSSRKTEGLSVLGSYMVPPVAAETTMSIINQHIKMSIGRKPVVELIQKNHKYCTSKKNVNSPPKMQCKPKPKPMTAMAYNRTPILRPIHETSSILAENRTVLLSKNPGSSSNQEVIVLHPPVLGFRPSKNSLCLDDVQMQLIKVQHSEPHVSPRPM</sequence>
<dbReference type="OrthoDB" id="8190343at2759"/>
<dbReference type="OMA" id="NNPFHNL"/>
<keyword evidence="3" id="KW-1185">Reference proteome</keyword>
<reference evidence="2 3" key="1">
    <citation type="journal article" date="2007" name="Nature">
        <title>Evolution of genes and genomes on the Drosophila phylogeny.</title>
        <authorList>
            <consortium name="Drosophila 12 Genomes Consortium"/>
            <person name="Clark A.G."/>
            <person name="Eisen M.B."/>
            <person name="Smith D.R."/>
            <person name="Bergman C.M."/>
            <person name="Oliver B."/>
            <person name="Markow T.A."/>
            <person name="Kaufman T.C."/>
            <person name="Kellis M."/>
            <person name="Gelbart W."/>
            <person name="Iyer V.N."/>
            <person name="Pollard D.A."/>
            <person name="Sackton T.B."/>
            <person name="Larracuente A.M."/>
            <person name="Singh N.D."/>
            <person name="Abad J.P."/>
            <person name="Abt D.N."/>
            <person name="Adryan B."/>
            <person name="Aguade M."/>
            <person name="Akashi H."/>
            <person name="Anderson W.W."/>
            <person name="Aquadro C.F."/>
            <person name="Ardell D.H."/>
            <person name="Arguello R."/>
            <person name="Artieri C.G."/>
            <person name="Barbash D.A."/>
            <person name="Barker D."/>
            <person name="Barsanti P."/>
            <person name="Batterham P."/>
            <person name="Batzoglou S."/>
            <person name="Begun D."/>
            <person name="Bhutkar A."/>
            <person name="Blanco E."/>
            <person name="Bosak S.A."/>
            <person name="Bradley R.K."/>
            <person name="Brand A.D."/>
            <person name="Brent M.R."/>
            <person name="Brooks A.N."/>
            <person name="Brown R.H."/>
            <person name="Butlin R.K."/>
            <person name="Caggese C."/>
            <person name="Calvi B.R."/>
            <person name="Bernardo de Carvalho A."/>
            <person name="Caspi A."/>
            <person name="Castrezana S."/>
            <person name="Celniker S.E."/>
            <person name="Chang J.L."/>
            <person name="Chapple C."/>
            <person name="Chatterji S."/>
            <person name="Chinwalla A."/>
            <person name="Civetta A."/>
            <person name="Clifton S.W."/>
            <person name="Comeron J.M."/>
            <person name="Costello J.C."/>
            <person name="Coyne J.A."/>
            <person name="Daub J."/>
            <person name="David R.G."/>
            <person name="Delcher A.L."/>
            <person name="Delehaunty K."/>
            <person name="Do C.B."/>
            <person name="Ebling H."/>
            <person name="Edwards K."/>
            <person name="Eickbush T."/>
            <person name="Evans J.D."/>
            <person name="Filipski A."/>
            <person name="Findeiss S."/>
            <person name="Freyhult E."/>
            <person name="Fulton L."/>
            <person name="Fulton R."/>
            <person name="Garcia A.C."/>
            <person name="Gardiner A."/>
            <person name="Garfield D.A."/>
            <person name="Garvin B.E."/>
            <person name="Gibson G."/>
            <person name="Gilbert D."/>
            <person name="Gnerre S."/>
            <person name="Godfrey J."/>
            <person name="Good R."/>
            <person name="Gotea V."/>
            <person name="Gravely B."/>
            <person name="Greenberg A.J."/>
            <person name="Griffiths-Jones S."/>
            <person name="Gross S."/>
            <person name="Guigo R."/>
            <person name="Gustafson E.A."/>
            <person name="Haerty W."/>
            <person name="Hahn M.W."/>
            <person name="Halligan D.L."/>
            <person name="Halpern A.L."/>
            <person name="Halter G.M."/>
            <person name="Han M.V."/>
            <person name="Heger A."/>
            <person name="Hillier L."/>
            <person name="Hinrichs A.S."/>
            <person name="Holmes I."/>
            <person name="Hoskins R.A."/>
            <person name="Hubisz M.J."/>
            <person name="Hultmark D."/>
            <person name="Huntley M.A."/>
            <person name="Jaffe D.B."/>
            <person name="Jagadeeshan S."/>
            <person name="Jeck W.R."/>
            <person name="Johnson J."/>
            <person name="Jones C.D."/>
            <person name="Jordan W.C."/>
            <person name="Karpen G.H."/>
            <person name="Kataoka E."/>
            <person name="Keightley P.D."/>
            <person name="Kheradpour P."/>
            <person name="Kirkness E.F."/>
            <person name="Koerich L.B."/>
            <person name="Kristiansen K."/>
            <person name="Kudrna D."/>
            <person name="Kulathinal R.J."/>
            <person name="Kumar S."/>
            <person name="Kwok R."/>
            <person name="Lander E."/>
            <person name="Langley C.H."/>
            <person name="Lapoint R."/>
            <person name="Lazzaro B.P."/>
            <person name="Lee S.J."/>
            <person name="Levesque L."/>
            <person name="Li R."/>
            <person name="Lin C.F."/>
            <person name="Lin M.F."/>
            <person name="Lindblad-Toh K."/>
            <person name="Llopart A."/>
            <person name="Long M."/>
            <person name="Low L."/>
            <person name="Lozovsky E."/>
            <person name="Lu J."/>
            <person name="Luo M."/>
            <person name="Machado C.A."/>
            <person name="Makalowski W."/>
            <person name="Marzo M."/>
            <person name="Matsuda M."/>
            <person name="Matzkin L."/>
            <person name="McAllister B."/>
            <person name="McBride C.S."/>
            <person name="McKernan B."/>
            <person name="McKernan K."/>
            <person name="Mendez-Lago M."/>
            <person name="Minx P."/>
            <person name="Mollenhauer M.U."/>
            <person name="Montooth K."/>
            <person name="Mount S.M."/>
            <person name="Mu X."/>
            <person name="Myers E."/>
            <person name="Negre B."/>
            <person name="Newfeld S."/>
            <person name="Nielsen R."/>
            <person name="Noor M.A."/>
            <person name="O'Grady P."/>
            <person name="Pachter L."/>
            <person name="Papaceit M."/>
            <person name="Parisi M.J."/>
            <person name="Parisi M."/>
            <person name="Parts L."/>
            <person name="Pedersen J.S."/>
            <person name="Pesole G."/>
            <person name="Phillippy A.M."/>
            <person name="Ponting C.P."/>
            <person name="Pop M."/>
            <person name="Porcelli D."/>
            <person name="Powell J.R."/>
            <person name="Prohaska S."/>
            <person name="Pruitt K."/>
            <person name="Puig M."/>
            <person name="Quesneville H."/>
            <person name="Ram K.R."/>
            <person name="Rand D."/>
            <person name="Rasmussen M.D."/>
            <person name="Reed L.K."/>
            <person name="Reenan R."/>
            <person name="Reily A."/>
            <person name="Remington K.A."/>
            <person name="Rieger T.T."/>
            <person name="Ritchie M.G."/>
            <person name="Robin C."/>
            <person name="Rogers Y.H."/>
            <person name="Rohde C."/>
            <person name="Rozas J."/>
            <person name="Rubenfield M.J."/>
            <person name="Ruiz A."/>
            <person name="Russo S."/>
            <person name="Salzberg S.L."/>
            <person name="Sanchez-Gracia A."/>
            <person name="Saranga D.J."/>
            <person name="Sato H."/>
            <person name="Schaeffer S.W."/>
            <person name="Schatz M.C."/>
            <person name="Schlenke T."/>
            <person name="Schwartz R."/>
            <person name="Segarra C."/>
            <person name="Singh R.S."/>
            <person name="Sirot L."/>
            <person name="Sirota M."/>
            <person name="Sisneros N.B."/>
            <person name="Smith C.D."/>
            <person name="Smith T.F."/>
            <person name="Spieth J."/>
            <person name="Stage D.E."/>
            <person name="Stark A."/>
            <person name="Stephan W."/>
            <person name="Strausberg R.L."/>
            <person name="Strempel S."/>
            <person name="Sturgill D."/>
            <person name="Sutton G."/>
            <person name="Sutton G.G."/>
            <person name="Tao W."/>
            <person name="Teichmann S."/>
            <person name="Tobari Y.N."/>
            <person name="Tomimura Y."/>
            <person name="Tsolas J.M."/>
            <person name="Valente V.L."/>
            <person name="Venter E."/>
            <person name="Venter J.C."/>
            <person name="Vicario S."/>
            <person name="Vieira F.G."/>
            <person name="Vilella A.J."/>
            <person name="Villasante A."/>
            <person name="Walenz B."/>
            <person name="Wang J."/>
            <person name="Wasserman M."/>
            <person name="Watts T."/>
            <person name="Wilson D."/>
            <person name="Wilson R.K."/>
            <person name="Wing R.A."/>
            <person name="Wolfner M.F."/>
            <person name="Wong A."/>
            <person name="Wong G.K."/>
            <person name="Wu C.I."/>
            <person name="Wu G."/>
            <person name="Yamamoto D."/>
            <person name="Yang H.P."/>
            <person name="Yang S.P."/>
            <person name="Yorke J.A."/>
            <person name="Yoshida K."/>
            <person name="Zdobnov E."/>
            <person name="Zhang P."/>
            <person name="Zhang Y."/>
            <person name="Zimin A.V."/>
            <person name="Baldwin J."/>
            <person name="Abdouelleil A."/>
            <person name="Abdulkadir J."/>
            <person name="Abebe A."/>
            <person name="Abera B."/>
            <person name="Abreu J."/>
            <person name="Acer S.C."/>
            <person name="Aftuck L."/>
            <person name="Alexander A."/>
            <person name="An P."/>
            <person name="Anderson E."/>
            <person name="Anderson S."/>
            <person name="Arachi H."/>
            <person name="Azer M."/>
            <person name="Bachantsang P."/>
            <person name="Barry A."/>
            <person name="Bayul T."/>
            <person name="Berlin A."/>
            <person name="Bessette D."/>
            <person name="Bloom T."/>
            <person name="Blye J."/>
            <person name="Boguslavskiy L."/>
            <person name="Bonnet C."/>
            <person name="Boukhgalter B."/>
            <person name="Bourzgui I."/>
            <person name="Brown A."/>
            <person name="Cahill P."/>
            <person name="Channer S."/>
            <person name="Cheshatsang Y."/>
            <person name="Chuda L."/>
            <person name="Citroen M."/>
            <person name="Collymore A."/>
            <person name="Cooke P."/>
            <person name="Costello M."/>
            <person name="D'Aco K."/>
            <person name="Daza R."/>
            <person name="De Haan G."/>
            <person name="DeGray S."/>
            <person name="DeMaso C."/>
            <person name="Dhargay N."/>
            <person name="Dooley K."/>
            <person name="Dooley E."/>
            <person name="Doricent M."/>
            <person name="Dorje P."/>
            <person name="Dorjee K."/>
            <person name="Dupes A."/>
            <person name="Elong R."/>
            <person name="Falk J."/>
            <person name="Farina A."/>
            <person name="Faro S."/>
            <person name="Ferguson D."/>
            <person name="Fisher S."/>
            <person name="Foley C.D."/>
            <person name="Franke A."/>
            <person name="Friedrich D."/>
            <person name="Gadbois L."/>
            <person name="Gearin G."/>
            <person name="Gearin C.R."/>
            <person name="Giannoukos G."/>
            <person name="Goode T."/>
            <person name="Graham J."/>
            <person name="Grandbois E."/>
            <person name="Grewal S."/>
            <person name="Gyaltsen K."/>
            <person name="Hafez N."/>
            <person name="Hagos B."/>
            <person name="Hall J."/>
            <person name="Henson C."/>
            <person name="Hollinger A."/>
            <person name="Honan T."/>
            <person name="Huard M.D."/>
            <person name="Hughes L."/>
            <person name="Hurhula B."/>
            <person name="Husby M.E."/>
            <person name="Kamat A."/>
            <person name="Kanga B."/>
            <person name="Kashin S."/>
            <person name="Khazanovich D."/>
            <person name="Kisner P."/>
            <person name="Lance K."/>
            <person name="Lara M."/>
            <person name="Lee W."/>
            <person name="Lennon N."/>
            <person name="Letendre F."/>
            <person name="LeVine R."/>
            <person name="Lipovsky A."/>
            <person name="Liu X."/>
            <person name="Liu J."/>
            <person name="Liu S."/>
            <person name="Lokyitsang T."/>
            <person name="Lokyitsang Y."/>
            <person name="Lubonja R."/>
            <person name="Lui A."/>
            <person name="MacDonald P."/>
            <person name="Magnisalis V."/>
            <person name="Maru K."/>
            <person name="Matthews C."/>
            <person name="McCusker W."/>
            <person name="McDonough S."/>
            <person name="Mehta T."/>
            <person name="Meldrim J."/>
            <person name="Meneus L."/>
            <person name="Mihai O."/>
            <person name="Mihalev A."/>
            <person name="Mihova T."/>
            <person name="Mittelman R."/>
            <person name="Mlenga V."/>
            <person name="Montmayeur A."/>
            <person name="Mulrain L."/>
            <person name="Navidi A."/>
            <person name="Naylor J."/>
            <person name="Negash T."/>
            <person name="Nguyen T."/>
            <person name="Nguyen N."/>
            <person name="Nicol R."/>
            <person name="Norbu C."/>
            <person name="Norbu N."/>
            <person name="Novod N."/>
            <person name="O'Neill B."/>
            <person name="Osman S."/>
            <person name="Markiewicz E."/>
            <person name="Oyono O.L."/>
            <person name="Patti C."/>
            <person name="Phunkhang P."/>
            <person name="Pierre F."/>
            <person name="Priest M."/>
            <person name="Raghuraman S."/>
            <person name="Rege F."/>
            <person name="Reyes R."/>
            <person name="Rise C."/>
            <person name="Rogov P."/>
            <person name="Ross K."/>
            <person name="Ryan E."/>
            <person name="Settipalli S."/>
            <person name="Shea T."/>
            <person name="Sherpa N."/>
            <person name="Shi L."/>
            <person name="Shih D."/>
            <person name="Sparrow T."/>
            <person name="Spaulding J."/>
            <person name="Stalker J."/>
            <person name="Stange-Thomann N."/>
            <person name="Stavropoulos S."/>
            <person name="Stone C."/>
            <person name="Strader C."/>
            <person name="Tesfaye S."/>
            <person name="Thomson T."/>
            <person name="Thoulutsang Y."/>
            <person name="Thoulutsang D."/>
            <person name="Topham K."/>
            <person name="Topping I."/>
            <person name="Tsamla T."/>
            <person name="Vassiliev H."/>
            <person name="Vo A."/>
            <person name="Wangchuk T."/>
            <person name="Wangdi T."/>
            <person name="Weiand M."/>
            <person name="Wilkinson J."/>
            <person name="Wilson A."/>
            <person name="Yadav S."/>
            <person name="Young G."/>
            <person name="Yu Q."/>
            <person name="Zembek L."/>
            <person name="Zhong D."/>
            <person name="Zimmer A."/>
            <person name="Zwirko Z."/>
            <person name="Jaffe D.B."/>
            <person name="Alvarez P."/>
            <person name="Brockman W."/>
            <person name="Butler J."/>
            <person name="Chin C."/>
            <person name="Gnerre S."/>
            <person name="Grabherr M."/>
            <person name="Kleber M."/>
            <person name="Mauceli E."/>
            <person name="MacCallum I."/>
        </authorList>
    </citation>
    <scope>NUCLEOTIDE SEQUENCE [LARGE SCALE GENOMIC DNA]</scope>
    <source>
        <strain evidence="3">MSH-3 / Tucson 14011-0111.49</strain>
    </source>
</reference>
<gene>
    <name evidence="2" type="primary">Dper\GL10720</name>
    <name evidence="2" type="ORF">Dper_GL10720</name>
</gene>
<name>B4GAD6_DROPE</name>
<dbReference type="EMBL" id="CH479181">
    <property type="protein sequence ID" value="EDW31888.1"/>
    <property type="molecule type" value="Genomic_DNA"/>
</dbReference>
<evidence type="ECO:0000313" key="2">
    <source>
        <dbReference type="EMBL" id="EDW31888.1"/>
    </source>
</evidence>
<proteinExistence type="predicted"/>
<feature type="region of interest" description="Disordered" evidence="1">
    <location>
        <begin position="1"/>
        <end position="28"/>
    </location>
</feature>